<dbReference type="Proteomes" id="UP000321157">
    <property type="component" value="Unassembled WGS sequence"/>
</dbReference>
<dbReference type="Pfam" id="PF14345">
    <property type="entry name" value="GDYXXLXY"/>
    <property type="match status" value="1"/>
</dbReference>
<dbReference type="RefSeq" id="WP_146809134.1">
    <property type="nucleotide sequence ID" value="NZ_BJXX01000056.1"/>
</dbReference>
<protein>
    <recommendedName>
        <fullName evidence="3">Membrane-anchored protein</fullName>
    </recommendedName>
</protein>
<evidence type="ECO:0000313" key="2">
    <source>
        <dbReference type="Proteomes" id="UP000321157"/>
    </source>
</evidence>
<evidence type="ECO:0008006" key="3">
    <source>
        <dbReference type="Google" id="ProtNLM"/>
    </source>
</evidence>
<gene>
    <name evidence="1" type="ORF">ADA01nite_12770</name>
</gene>
<dbReference type="EMBL" id="BJXX01000056">
    <property type="protein sequence ID" value="GEN33817.1"/>
    <property type="molecule type" value="Genomic_DNA"/>
</dbReference>
<accession>A0A511V4H5</accession>
<dbReference type="AlphaFoldDB" id="A0A511V4H5"/>
<organism evidence="1 2">
    <name type="scientific">Aneurinibacillus danicus</name>
    <dbReference type="NCBI Taxonomy" id="267746"/>
    <lineage>
        <taxon>Bacteria</taxon>
        <taxon>Bacillati</taxon>
        <taxon>Bacillota</taxon>
        <taxon>Bacilli</taxon>
        <taxon>Bacillales</taxon>
        <taxon>Paenibacillaceae</taxon>
        <taxon>Aneurinibacillus group</taxon>
        <taxon>Aneurinibacillus</taxon>
    </lineage>
</organism>
<comment type="caution">
    <text evidence="1">The sequence shown here is derived from an EMBL/GenBank/DDBJ whole genome shotgun (WGS) entry which is preliminary data.</text>
</comment>
<dbReference type="OrthoDB" id="4868247at2"/>
<dbReference type="InterPro" id="IPR025833">
    <property type="entry name" value="GDYXXLXY"/>
</dbReference>
<proteinExistence type="predicted"/>
<keyword evidence="2" id="KW-1185">Reference proteome</keyword>
<reference evidence="1 2" key="1">
    <citation type="submission" date="2019-07" db="EMBL/GenBank/DDBJ databases">
        <title>Whole genome shotgun sequence of Aneurinibacillus danicus NBRC 102444.</title>
        <authorList>
            <person name="Hosoyama A."/>
            <person name="Uohara A."/>
            <person name="Ohji S."/>
            <person name="Ichikawa N."/>
        </authorList>
    </citation>
    <scope>NUCLEOTIDE SEQUENCE [LARGE SCALE GENOMIC DNA]</scope>
    <source>
        <strain evidence="1 2">NBRC 102444</strain>
    </source>
</reference>
<name>A0A511V4H5_9BACL</name>
<sequence length="174" mass="19922">MRQRKARVFFVLLLLQALFLGGMAASYYAVDAVGKELRLKTAPVDPRDLFYGDYVELAYEISSLPWTLWKGGARPDKKETVYVVLRRSGSHDAAVAVYPEKPEEKEGETVLQARVRSWGQPEQLNLVYGFERYYVEENTGKELEERREQATVSVKVAPWGQTKIIGLTFDEEKK</sequence>
<evidence type="ECO:0000313" key="1">
    <source>
        <dbReference type="EMBL" id="GEN33817.1"/>
    </source>
</evidence>